<name>A0A1C6TBA8_9ACTN</name>
<dbReference type="STRING" id="145854.GA0074692_5235"/>
<sequence length="93" mass="10459">MRVASIVPVMGFVTPQQLASNRIVLAESVLRNEVDFRGYPHRHIAIAARPRLGTSSITQLLEAVEYLTQFGWELVNVTSADGSRVMYAFLRLR</sequence>
<organism evidence="1 2">
    <name type="scientific">Micromonospora pallida</name>
    <dbReference type="NCBI Taxonomy" id="145854"/>
    <lineage>
        <taxon>Bacteria</taxon>
        <taxon>Bacillati</taxon>
        <taxon>Actinomycetota</taxon>
        <taxon>Actinomycetes</taxon>
        <taxon>Micromonosporales</taxon>
        <taxon>Micromonosporaceae</taxon>
        <taxon>Micromonospora</taxon>
    </lineage>
</organism>
<dbReference type="EMBL" id="FMHW01000002">
    <property type="protein sequence ID" value="SCL39080.1"/>
    <property type="molecule type" value="Genomic_DNA"/>
</dbReference>
<evidence type="ECO:0000313" key="2">
    <source>
        <dbReference type="Proteomes" id="UP000198959"/>
    </source>
</evidence>
<reference evidence="2" key="1">
    <citation type="submission" date="2016-06" db="EMBL/GenBank/DDBJ databases">
        <authorList>
            <person name="Varghese N."/>
            <person name="Submissions Spin"/>
        </authorList>
    </citation>
    <scope>NUCLEOTIDE SEQUENCE [LARGE SCALE GENOMIC DNA]</scope>
    <source>
        <strain evidence="2">DSM 43817</strain>
    </source>
</reference>
<protein>
    <submittedName>
        <fullName evidence="1">Uncharacterized protein</fullName>
    </submittedName>
</protein>
<dbReference type="Proteomes" id="UP000198959">
    <property type="component" value="Unassembled WGS sequence"/>
</dbReference>
<dbReference type="AlphaFoldDB" id="A0A1C6TBA8"/>
<accession>A0A1C6TBA8</accession>
<dbReference type="OrthoDB" id="4553956at2"/>
<gene>
    <name evidence="1" type="ORF">GA0074692_5235</name>
</gene>
<evidence type="ECO:0000313" key="1">
    <source>
        <dbReference type="EMBL" id="SCL39080.1"/>
    </source>
</evidence>
<keyword evidence="2" id="KW-1185">Reference proteome</keyword>
<proteinExistence type="predicted"/>